<dbReference type="OrthoDB" id="5859420at2759"/>
<keyword evidence="3" id="KW-1185">Reference proteome</keyword>
<accession>A0A498S9H8</accession>
<evidence type="ECO:0000313" key="3">
    <source>
        <dbReference type="Proteomes" id="UP000276991"/>
    </source>
</evidence>
<feature type="signal peptide" evidence="1">
    <location>
        <begin position="1"/>
        <end position="19"/>
    </location>
</feature>
<name>A0A498S9H8_ACAVI</name>
<proteinExistence type="predicted"/>
<evidence type="ECO:0000313" key="2">
    <source>
        <dbReference type="EMBL" id="VBB25318.1"/>
    </source>
</evidence>
<organism evidence="2 3">
    <name type="scientific">Acanthocheilonema viteae</name>
    <name type="common">Filarial nematode worm</name>
    <name type="synonym">Dipetalonema viteae</name>
    <dbReference type="NCBI Taxonomy" id="6277"/>
    <lineage>
        <taxon>Eukaryota</taxon>
        <taxon>Metazoa</taxon>
        <taxon>Ecdysozoa</taxon>
        <taxon>Nematoda</taxon>
        <taxon>Chromadorea</taxon>
        <taxon>Rhabditida</taxon>
        <taxon>Spirurina</taxon>
        <taxon>Spiruromorpha</taxon>
        <taxon>Filarioidea</taxon>
        <taxon>Onchocercidae</taxon>
        <taxon>Acanthocheilonema</taxon>
    </lineage>
</organism>
<evidence type="ECO:0000256" key="1">
    <source>
        <dbReference type="SAM" id="SignalP"/>
    </source>
</evidence>
<dbReference type="EMBL" id="UPTC01000008">
    <property type="protein sequence ID" value="VBB25318.1"/>
    <property type="molecule type" value="Genomic_DNA"/>
</dbReference>
<keyword evidence="1" id="KW-0732">Signal</keyword>
<sequence>MTDNIILVILLLNGIICEAQYHNCFMSGGISGRSTWCGENSKDEENLKDPVEIMKRAKEFLEKQNKIILDPMTWTLAITTPPPSISVSPVINATSAATVSGPMLVAQPGITEARAQSSYIPLYSVALPGDANSLPTPISKDPSNLSNLQLLPFVGILSPENSRGLQNDLISTGQANFPYRLANSEQISRLQQQFRNQANYMVNKENEASNTINKVNEIPRLLKIPPSPSTPKFFAEEQNLKLKENNDLTDMSSIKPISCVTTFHATAI</sequence>
<dbReference type="Proteomes" id="UP000276991">
    <property type="component" value="Unassembled WGS sequence"/>
</dbReference>
<feature type="chain" id="PRO_5019761833" evidence="1">
    <location>
        <begin position="20"/>
        <end position="268"/>
    </location>
</feature>
<gene>
    <name evidence="2" type="ORF">NAV_LOCUS148</name>
</gene>
<protein>
    <submittedName>
        <fullName evidence="2">Uncharacterized protein</fullName>
    </submittedName>
</protein>
<reference evidence="2 3" key="1">
    <citation type="submission" date="2018-08" db="EMBL/GenBank/DDBJ databases">
        <authorList>
            <person name="Laetsch R D."/>
            <person name="Stevens L."/>
            <person name="Kumar S."/>
            <person name="Blaxter L. M."/>
        </authorList>
    </citation>
    <scope>NUCLEOTIDE SEQUENCE [LARGE SCALE GENOMIC DNA]</scope>
</reference>
<dbReference type="AlphaFoldDB" id="A0A498S9H8"/>